<proteinExistence type="predicted"/>
<sequence>MDMNIFRRNTENCNKTRAAVMDGKPAAKGSTLEEQQEETKRTWEEKIDMFLDLASKDKKTDHKE</sequence>
<keyword evidence="2" id="KW-1185">Reference proteome</keyword>
<comment type="caution">
    <text evidence="1">The sequence shown here is derived from an EMBL/GenBank/DDBJ whole genome shotgun (WGS) entry which is preliminary data.</text>
</comment>
<reference evidence="1" key="1">
    <citation type="submission" date="2022-02" db="EMBL/GenBank/DDBJ databases">
        <authorList>
            <person name="Henning P.M."/>
            <person name="McCubbin A.G."/>
            <person name="Shore J.S."/>
        </authorList>
    </citation>
    <scope>NUCLEOTIDE SEQUENCE</scope>
    <source>
        <strain evidence="1">F60SS</strain>
        <tissue evidence="1">Leaves</tissue>
    </source>
</reference>
<evidence type="ECO:0000313" key="1">
    <source>
        <dbReference type="EMBL" id="KAJ4825281.1"/>
    </source>
</evidence>
<organism evidence="1 2">
    <name type="scientific">Turnera subulata</name>
    <dbReference type="NCBI Taxonomy" id="218843"/>
    <lineage>
        <taxon>Eukaryota</taxon>
        <taxon>Viridiplantae</taxon>
        <taxon>Streptophyta</taxon>
        <taxon>Embryophyta</taxon>
        <taxon>Tracheophyta</taxon>
        <taxon>Spermatophyta</taxon>
        <taxon>Magnoliopsida</taxon>
        <taxon>eudicotyledons</taxon>
        <taxon>Gunneridae</taxon>
        <taxon>Pentapetalae</taxon>
        <taxon>rosids</taxon>
        <taxon>fabids</taxon>
        <taxon>Malpighiales</taxon>
        <taxon>Passifloraceae</taxon>
        <taxon>Turnera</taxon>
    </lineage>
</organism>
<accession>A0A9Q0F5J0</accession>
<name>A0A9Q0F5J0_9ROSI</name>
<dbReference type="AlphaFoldDB" id="A0A9Q0F5J0"/>
<dbReference type="EMBL" id="JAKUCV010006954">
    <property type="protein sequence ID" value="KAJ4825281.1"/>
    <property type="molecule type" value="Genomic_DNA"/>
</dbReference>
<evidence type="ECO:0000313" key="2">
    <source>
        <dbReference type="Proteomes" id="UP001141552"/>
    </source>
</evidence>
<gene>
    <name evidence="1" type="ORF">Tsubulata_043271</name>
</gene>
<dbReference type="Proteomes" id="UP001141552">
    <property type="component" value="Unassembled WGS sequence"/>
</dbReference>
<protein>
    <submittedName>
        <fullName evidence="1">Uncharacterized protein</fullName>
    </submittedName>
</protein>
<feature type="non-terminal residue" evidence="1">
    <location>
        <position position="64"/>
    </location>
</feature>
<dbReference type="OrthoDB" id="666653at2759"/>
<reference evidence="1" key="2">
    <citation type="journal article" date="2023" name="Plants (Basel)">
        <title>Annotation of the Turnera subulata (Passifloraceae) Draft Genome Reveals the S-Locus Evolved after the Divergence of Turneroideae from Passifloroideae in a Stepwise Manner.</title>
        <authorList>
            <person name="Henning P.M."/>
            <person name="Roalson E.H."/>
            <person name="Mir W."/>
            <person name="McCubbin A.G."/>
            <person name="Shore J.S."/>
        </authorList>
    </citation>
    <scope>NUCLEOTIDE SEQUENCE</scope>
    <source>
        <strain evidence="1">F60SS</strain>
    </source>
</reference>